<gene>
    <name evidence="4" type="ORF">MMSR116_27160</name>
</gene>
<dbReference type="InterPro" id="IPR018389">
    <property type="entry name" value="DctP_fam"/>
</dbReference>
<dbReference type="GO" id="GO:0055085">
    <property type="term" value="P:transmembrane transport"/>
    <property type="evidence" value="ECO:0007669"/>
    <property type="project" value="InterPro"/>
</dbReference>
<sequence>MRRLLISVAAALLVPAAARADERLRLADSLPVGHFFAESGTRFFMDRVKEISGGKVAFEYYPAEQLGKAKDLLSLTRSGIVDVGYVVPSYTSDKMPLSAVAELPGPFVTACQRTLAYDSLARTGPIDEAEFKPNGVHMLFTLVAPAYQLFTASRRIEGLKSMAGLKVRTTGGAMDATVKHFDGIPVRMAAPDLYQSLSRGTVDGLLFPYASVVSYDLGALTKFGTTGINLGSAALTYVIGLDRWKRLSPDARAALEQAGQEATRHACEAADRDSSRDQETLRGKGVTLEPFPEADRTELVTASDAIAKDWATSLDKRGKPGTAVLDAFRNALARTH</sequence>
<dbReference type="PANTHER" id="PTHR33376">
    <property type="match status" value="1"/>
</dbReference>
<dbReference type="NCBIfam" id="NF037995">
    <property type="entry name" value="TRAP_S1"/>
    <property type="match status" value="1"/>
</dbReference>
<dbReference type="Gene3D" id="3.40.190.170">
    <property type="entry name" value="Bacterial extracellular solute-binding protein, family 7"/>
    <property type="match status" value="1"/>
</dbReference>
<dbReference type="PANTHER" id="PTHR33376:SF15">
    <property type="entry name" value="BLL6794 PROTEIN"/>
    <property type="match status" value="1"/>
</dbReference>
<feature type="compositionally biased region" description="Basic and acidic residues" evidence="2">
    <location>
        <begin position="263"/>
        <end position="282"/>
    </location>
</feature>
<evidence type="ECO:0000256" key="1">
    <source>
        <dbReference type="ARBA" id="ARBA00022729"/>
    </source>
</evidence>
<reference evidence="4 5" key="1">
    <citation type="journal article" date="2012" name="Genet. Mol. Biol.">
        <title>Analysis of 16S rRNA and mxaF genes revealing insights into Methylobacterium niche-specific plant association.</title>
        <authorList>
            <person name="Dourado M.N."/>
            <person name="Andreote F.D."/>
            <person name="Dini-Andreote F."/>
            <person name="Conti R."/>
            <person name="Araujo J.M."/>
            <person name="Araujo W.L."/>
        </authorList>
    </citation>
    <scope>NUCLEOTIDE SEQUENCE [LARGE SCALE GENOMIC DNA]</scope>
    <source>
        <strain evidence="4 5">SR1.6/6</strain>
    </source>
</reference>
<evidence type="ECO:0000256" key="2">
    <source>
        <dbReference type="SAM" id="MobiDB-lite"/>
    </source>
</evidence>
<evidence type="ECO:0000313" key="5">
    <source>
        <dbReference type="Proteomes" id="UP000012488"/>
    </source>
</evidence>
<feature type="signal peptide" evidence="3">
    <location>
        <begin position="1"/>
        <end position="20"/>
    </location>
</feature>
<name>A0A6B9FXS8_9HYPH</name>
<evidence type="ECO:0000313" key="4">
    <source>
        <dbReference type="EMBL" id="QGY06372.1"/>
    </source>
</evidence>
<protein>
    <submittedName>
        <fullName evidence="4">C4-dicarboxylate ABC transporter</fullName>
    </submittedName>
</protein>
<evidence type="ECO:0000256" key="3">
    <source>
        <dbReference type="SAM" id="SignalP"/>
    </source>
</evidence>
<proteinExistence type="predicted"/>
<reference evidence="4 5" key="2">
    <citation type="journal article" date="2013" name="Genome Announc.">
        <title>Draft Genome Sequence of Methylobacterium mesophilicum Strain SR1.6/6, Isolated from Citrus sinensis.</title>
        <authorList>
            <person name="Marinho Almeida D."/>
            <person name="Dini-Andreote F."/>
            <person name="Camargo Neves A.A."/>
            <person name="Juca Ramos R.T."/>
            <person name="Andreote F.D."/>
            <person name="Carneiro A.R."/>
            <person name="Oliveira de Souza Lima A."/>
            <person name="Caracciolo Gomes de Sa P.H."/>
            <person name="Ribeiro Barbosa M.S."/>
            <person name="Araujo W.L."/>
            <person name="Silva A."/>
        </authorList>
    </citation>
    <scope>NUCLEOTIDE SEQUENCE [LARGE SCALE GENOMIC DNA]</scope>
    <source>
        <strain evidence="4 5">SR1.6/6</strain>
    </source>
</reference>
<dbReference type="InterPro" id="IPR038404">
    <property type="entry name" value="TRAP_DctP_sf"/>
</dbReference>
<dbReference type="AlphaFoldDB" id="A0A6B9FXS8"/>
<feature type="region of interest" description="Disordered" evidence="2">
    <location>
        <begin position="263"/>
        <end position="285"/>
    </location>
</feature>
<feature type="chain" id="PRO_5025684098" evidence="3">
    <location>
        <begin position="21"/>
        <end position="336"/>
    </location>
</feature>
<dbReference type="KEGG" id="mmes:MMSR116_27160"/>
<keyword evidence="1 3" id="KW-0732">Signal</keyword>
<dbReference type="EMBL" id="CP043538">
    <property type="protein sequence ID" value="QGY06372.1"/>
    <property type="molecule type" value="Genomic_DNA"/>
</dbReference>
<dbReference type="OrthoDB" id="7822595at2"/>
<dbReference type="Proteomes" id="UP000012488">
    <property type="component" value="Chromosome"/>
</dbReference>
<accession>A0A6B9FXS8</accession>
<dbReference type="Pfam" id="PF03480">
    <property type="entry name" value="DctP"/>
    <property type="match status" value="1"/>
</dbReference>
<dbReference type="CDD" id="cd13601">
    <property type="entry name" value="PBP2_TRAP_DctP1_3_4_like"/>
    <property type="match status" value="1"/>
</dbReference>
<organism evidence="4 5">
    <name type="scientific">Methylobacterium mesophilicum SR1.6/6</name>
    <dbReference type="NCBI Taxonomy" id="908290"/>
    <lineage>
        <taxon>Bacteria</taxon>
        <taxon>Pseudomonadati</taxon>
        <taxon>Pseudomonadota</taxon>
        <taxon>Alphaproteobacteria</taxon>
        <taxon>Hyphomicrobiales</taxon>
        <taxon>Methylobacteriaceae</taxon>
        <taxon>Methylobacterium</taxon>
    </lineage>
</organism>